<proteinExistence type="predicted"/>
<protein>
    <submittedName>
        <fullName evidence="1">Uncharacterized protein</fullName>
    </submittedName>
</protein>
<organism evidence="1 2">
    <name type="scientific">Chitinophaga tropicalis</name>
    <dbReference type="NCBI Taxonomy" id="2683588"/>
    <lineage>
        <taxon>Bacteria</taxon>
        <taxon>Pseudomonadati</taxon>
        <taxon>Bacteroidota</taxon>
        <taxon>Chitinophagia</taxon>
        <taxon>Chitinophagales</taxon>
        <taxon>Chitinophagaceae</taxon>
        <taxon>Chitinophaga</taxon>
    </lineage>
</organism>
<reference evidence="1 2" key="1">
    <citation type="submission" date="2019-12" db="EMBL/GenBank/DDBJ databases">
        <title>Chitinophaga sp. strain ysch24 (GDMCC 1.1355), whole genome shotgun sequence.</title>
        <authorList>
            <person name="Zhang X."/>
        </authorList>
    </citation>
    <scope>NUCLEOTIDE SEQUENCE [LARGE SCALE GENOMIC DNA]</scope>
    <source>
        <strain evidence="2">ysch24</strain>
    </source>
</reference>
<accession>A0A7K1TZZ6</accession>
<evidence type="ECO:0000313" key="2">
    <source>
        <dbReference type="Proteomes" id="UP000461730"/>
    </source>
</evidence>
<name>A0A7K1TZZ6_9BACT</name>
<dbReference type="Proteomes" id="UP000461730">
    <property type="component" value="Unassembled WGS sequence"/>
</dbReference>
<dbReference type="RefSeq" id="WP_157305069.1">
    <property type="nucleotide sequence ID" value="NZ_WRXN01000001.1"/>
</dbReference>
<dbReference type="AlphaFoldDB" id="A0A7K1TZZ6"/>
<dbReference type="EMBL" id="WRXN01000001">
    <property type="protein sequence ID" value="MVT07687.1"/>
    <property type="molecule type" value="Genomic_DNA"/>
</dbReference>
<comment type="caution">
    <text evidence="1">The sequence shown here is derived from an EMBL/GenBank/DDBJ whole genome shotgun (WGS) entry which is preliminary data.</text>
</comment>
<keyword evidence="2" id="KW-1185">Reference proteome</keyword>
<gene>
    <name evidence="1" type="ORF">GO493_05400</name>
</gene>
<sequence length="138" mass="16280">MDQHKINRDNAEDFAGLLYRKGYRDRYTISDYGGRPKQSGPLLQLLAEFLRHFEGKQLAPEKCTLETRYFNVACRFDVSYNQVNGFKVDQMTVKQEKTNEQRSYRFRHNHQLPGAATLSGLFPQPKPWERHLRGRGFR</sequence>
<evidence type="ECO:0000313" key="1">
    <source>
        <dbReference type="EMBL" id="MVT07687.1"/>
    </source>
</evidence>